<dbReference type="AlphaFoldDB" id="A0A1G2U2F1"/>
<evidence type="ECO:0000313" key="2">
    <source>
        <dbReference type="Proteomes" id="UP000179283"/>
    </source>
</evidence>
<comment type="caution">
    <text evidence="1">The sequence shown here is derived from an EMBL/GenBank/DDBJ whole genome shotgun (WGS) entry which is preliminary data.</text>
</comment>
<organism evidence="1 2">
    <name type="scientific">Candidatus Zambryskibacteria bacterium RIFCSPLOWO2_01_FULL_43_17</name>
    <dbReference type="NCBI Taxonomy" id="1802760"/>
    <lineage>
        <taxon>Bacteria</taxon>
        <taxon>Candidatus Zambryskiibacteriota</taxon>
    </lineage>
</organism>
<name>A0A1G2U2F1_9BACT</name>
<evidence type="ECO:0000313" key="1">
    <source>
        <dbReference type="EMBL" id="OHB03002.1"/>
    </source>
</evidence>
<reference evidence="1 2" key="1">
    <citation type="journal article" date="2016" name="Nat. Commun.">
        <title>Thousands of microbial genomes shed light on interconnected biogeochemical processes in an aquifer system.</title>
        <authorList>
            <person name="Anantharaman K."/>
            <person name="Brown C.T."/>
            <person name="Hug L.A."/>
            <person name="Sharon I."/>
            <person name="Castelle C.J."/>
            <person name="Probst A.J."/>
            <person name="Thomas B.C."/>
            <person name="Singh A."/>
            <person name="Wilkins M.J."/>
            <person name="Karaoz U."/>
            <person name="Brodie E.L."/>
            <person name="Williams K.H."/>
            <person name="Hubbard S.S."/>
            <person name="Banfield J.F."/>
        </authorList>
    </citation>
    <scope>NUCLEOTIDE SEQUENCE [LARGE SCALE GENOMIC DNA]</scope>
</reference>
<protein>
    <submittedName>
        <fullName evidence="1">Uncharacterized protein</fullName>
    </submittedName>
</protein>
<accession>A0A1G2U2F1</accession>
<dbReference type="EMBL" id="MHWD01000027">
    <property type="protein sequence ID" value="OHB03002.1"/>
    <property type="molecule type" value="Genomic_DNA"/>
</dbReference>
<sequence length="103" mass="10838">MLERVGEGDEVVFHAQESAGIANESDRCLDSFDIIAYSCDGHPGLTTAQVAHVEKCADCKRRVGVVGALLNRKPEPTSIFCPGCSAELDGAECSACGYNICTG</sequence>
<proteinExistence type="predicted"/>
<dbReference type="Proteomes" id="UP000179283">
    <property type="component" value="Unassembled WGS sequence"/>
</dbReference>
<gene>
    <name evidence="1" type="ORF">A2920_02935</name>
</gene>